<reference evidence="1 2" key="1">
    <citation type="journal article" date="2019" name="Nat. Med.">
        <title>A library of human gut bacterial isolates paired with longitudinal multiomics data enables mechanistic microbiome research.</title>
        <authorList>
            <person name="Poyet M."/>
            <person name="Groussin M."/>
            <person name="Gibbons S.M."/>
            <person name="Avila-Pacheco J."/>
            <person name="Jiang X."/>
            <person name="Kearney S.M."/>
            <person name="Perrotta A.R."/>
            <person name="Berdy B."/>
            <person name="Zhao S."/>
            <person name="Lieberman T.D."/>
            <person name="Swanson P.K."/>
            <person name="Smith M."/>
            <person name="Roesemann S."/>
            <person name="Alexander J.E."/>
            <person name="Rich S.A."/>
            <person name="Livny J."/>
            <person name="Vlamakis H."/>
            <person name="Clish C."/>
            <person name="Bullock K."/>
            <person name="Deik A."/>
            <person name="Scott J."/>
            <person name="Pierce K.A."/>
            <person name="Xavier R.J."/>
            <person name="Alm E.J."/>
        </authorList>
    </citation>
    <scope>NUCLEOTIDE SEQUENCE [LARGE SCALE GENOMIC DNA]</scope>
    <source>
        <strain evidence="1 2">BIOML-A1</strain>
    </source>
</reference>
<dbReference type="EMBL" id="WWSH01000002">
    <property type="protein sequence ID" value="MZK09327.1"/>
    <property type="molecule type" value="Genomic_DNA"/>
</dbReference>
<proteinExistence type="predicted"/>
<evidence type="ECO:0000313" key="2">
    <source>
        <dbReference type="Proteomes" id="UP000449249"/>
    </source>
</evidence>
<sequence>MKDVSTEQAKIIKKMVLDKKTNKEIAETTGLKYWEVRDYIQYIGLAGIREEMLGRKPGRRKKDGYNKGKDGPNADRHLCKTCIYRGRHDQVGNCSYIEIERHSRGMPAAECTVYVKGRKRKALW</sequence>
<dbReference type="Proteomes" id="UP000449249">
    <property type="component" value="Unassembled WGS sequence"/>
</dbReference>
<dbReference type="AlphaFoldDB" id="A0A6N9JTF2"/>
<dbReference type="RefSeq" id="WP_161170105.1">
    <property type="nucleotide sequence ID" value="NZ_WWSF01000001.1"/>
</dbReference>
<comment type="caution">
    <text evidence="1">The sequence shown here is derived from an EMBL/GenBank/DDBJ whole genome shotgun (WGS) entry which is preliminary data.</text>
</comment>
<gene>
    <name evidence="1" type="ORF">GT576_02950</name>
</gene>
<name>A0A6N9JTF2_9FIRM</name>
<protein>
    <submittedName>
        <fullName evidence="1">Uncharacterized protein</fullName>
    </submittedName>
</protein>
<evidence type="ECO:0000313" key="1">
    <source>
        <dbReference type="EMBL" id="MZK09327.1"/>
    </source>
</evidence>
<accession>A0A6N9JTF2</accession>
<organism evidence="1 2">
    <name type="scientific">Dorea longicatena</name>
    <dbReference type="NCBI Taxonomy" id="88431"/>
    <lineage>
        <taxon>Bacteria</taxon>
        <taxon>Bacillati</taxon>
        <taxon>Bacillota</taxon>
        <taxon>Clostridia</taxon>
        <taxon>Lachnospirales</taxon>
        <taxon>Lachnospiraceae</taxon>
        <taxon>Dorea</taxon>
    </lineage>
</organism>